<feature type="compositionally biased region" description="Polar residues" evidence="7">
    <location>
        <begin position="77"/>
        <end position="90"/>
    </location>
</feature>
<sequence length="488" mass="54804">MQRSYRCPCSVRALEAFVRDVAGLEIRQRRNNISFRNLSTRSALQIRHSSPRFLPSQAHSLASSVDDAFVPFETATDESSSNTSHSNNIQEKPEPFDPDQEPGSLEDFEPEITIHEEQAQTTADPIVRDARIQQSDLKDRDQAIDAIFFPDLIAQPESKPNVLDSLNQRLGIFSAPVPKQQYPGKNARKKARRAAEAGEIQTIPPTQTTQDSDTTILSEVSPKAVAKAKAKEDRKAKRAALRQEVQAAILEQAVQDQEAADVASLIASATRPKPISQAKADKIALAIKARKAEEKAAKKAAVEKLVQEQAAAKQAKKERNRNSDRWKVQKAALEEKFGEQSWNPRKRISPDALAGIRAMHAKSPEMFSTAVLAEHFKVTPEAIRRILKSKWQPTEEEAEERRERWEKRGERKWSEMAEQGLKPPKKWRERGVGKVGPGEVPPWKQPGKAGERWIQSTDADRFVMAGEQMAEEEYDEFEAEDSIASRIL</sequence>
<dbReference type="Pfam" id="PF06413">
    <property type="entry name" value="Neugrin"/>
    <property type="match status" value="1"/>
</dbReference>
<comment type="similarity">
    <text evidence="3">Belongs to the RRG9 family.</text>
</comment>
<keyword evidence="5" id="KW-0809">Transit peptide</keyword>
<dbReference type="PANTHER" id="PTHR13475:SF3">
    <property type="entry name" value="NEUGRIN"/>
    <property type="match status" value="1"/>
</dbReference>
<dbReference type="GO" id="GO:0005739">
    <property type="term" value="C:mitochondrion"/>
    <property type="evidence" value="ECO:0007669"/>
    <property type="project" value="UniProtKB-SubCell"/>
</dbReference>
<feature type="region of interest" description="Disordered" evidence="7">
    <location>
        <begin position="192"/>
        <end position="215"/>
    </location>
</feature>
<accession>A0A074VUT2</accession>
<evidence type="ECO:0000256" key="6">
    <source>
        <dbReference type="SAM" id="Coils"/>
    </source>
</evidence>
<feature type="region of interest" description="Disordered" evidence="7">
    <location>
        <begin position="75"/>
        <end position="105"/>
    </location>
</feature>
<protein>
    <recommendedName>
        <fullName evidence="4">Required for respiratory growth protein 9, mitochondrial</fullName>
    </recommendedName>
</protein>
<dbReference type="InterPro" id="IPR010487">
    <property type="entry name" value="NGRN/Rrg9"/>
</dbReference>
<evidence type="ECO:0000256" key="2">
    <source>
        <dbReference type="ARBA" id="ARBA00004173"/>
    </source>
</evidence>
<dbReference type="EMBL" id="KL584832">
    <property type="protein sequence ID" value="KEQ63004.1"/>
    <property type="molecule type" value="Genomic_DNA"/>
</dbReference>
<dbReference type="RefSeq" id="XP_040880027.1">
    <property type="nucleotide sequence ID" value="XM_041026323.1"/>
</dbReference>
<proteinExistence type="inferred from homology"/>
<dbReference type="GeneID" id="63919696"/>
<feature type="compositionally biased region" description="Low complexity" evidence="7">
    <location>
        <begin position="200"/>
        <end position="215"/>
    </location>
</feature>
<evidence type="ECO:0000256" key="7">
    <source>
        <dbReference type="SAM" id="MobiDB-lite"/>
    </source>
</evidence>
<evidence type="ECO:0000256" key="1">
    <source>
        <dbReference type="ARBA" id="ARBA00003548"/>
    </source>
</evidence>
<keyword evidence="6" id="KW-0175">Coiled coil</keyword>
<dbReference type="PANTHER" id="PTHR13475">
    <property type="entry name" value="NEUGRIN"/>
    <property type="match status" value="1"/>
</dbReference>
<evidence type="ECO:0000313" key="9">
    <source>
        <dbReference type="Proteomes" id="UP000030672"/>
    </source>
</evidence>
<evidence type="ECO:0000313" key="8">
    <source>
        <dbReference type="EMBL" id="KEQ63004.1"/>
    </source>
</evidence>
<organism evidence="8 9">
    <name type="scientific">Aureobasidium melanogenum (strain CBS 110374)</name>
    <name type="common">Aureobasidium pullulans var. melanogenum</name>
    <dbReference type="NCBI Taxonomy" id="1043003"/>
    <lineage>
        <taxon>Eukaryota</taxon>
        <taxon>Fungi</taxon>
        <taxon>Dikarya</taxon>
        <taxon>Ascomycota</taxon>
        <taxon>Pezizomycotina</taxon>
        <taxon>Dothideomycetes</taxon>
        <taxon>Dothideomycetidae</taxon>
        <taxon>Dothideales</taxon>
        <taxon>Saccotheciaceae</taxon>
        <taxon>Aureobasidium</taxon>
    </lineage>
</organism>
<gene>
    <name evidence="8" type="ORF">M437DRAFT_74915</name>
</gene>
<dbReference type="AlphaFoldDB" id="A0A074VUT2"/>
<keyword evidence="9" id="KW-1185">Reference proteome</keyword>
<evidence type="ECO:0000256" key="3">
    <source>
        <dbReference type="ARBA" id="ARBA00010895"/>
    </source>
</evidence>
<comment type="subcellular location">
    <subcellularLocation>
        <location evidence="2">Mitochondrion</location>
    </subcellularLocation>
</comment>
<evidence type="ECO:0000256" key="5">
    <source>
        <dbReference type="ARBA" id="ARBA00022946"/>
    </source>
</evidence>
<dbReference type="HOGENOM" id="CLU_494295_0_0_1"/>
<feature type="region of interest" description="Disordered" evidence="7">
    <location>
        <begin position="412"/>
        <end position="452"/>
    </location>
</feature>
<feature type="compositionally biased region" description="Acidic residues" evidence="7">
    <location>
        <begin position="96"/>
        <end position="105"/>
    </location>
</feature>
<dbReference type="GO" id="GO:0005634">
    <property type="term" value="C:nucleus"/>
    <property type="evidence" value="ECO:0007669"/>
    <property type="project" value="TreeGrafter"/>
</dbReference>
<dbReference type="Proteomes" id="UP000030672">
    <property type="component" value="Unassembled WGS sequence"/>
</dbReference>
<dbReference type="STRING" id="1043003.A0A074VUT2"/>
<feature type="coiled-coil region" evidence="6">
    <location>
        <begin position="275"/>
        <end position="318"/>
    </location>
</feature>
<name>A0A074VUT2_AURM1</name>
<comment type="function">
    <text evidence="1">Required for respiratory activity and maintenance and expression of the mitochondrial genome.</text>
</comment>
<evidence type="ECO:0000256" key="4">
    <source>
        <dbReference type="ARBA" id="ARBA00013566"/>
    </source>
</evidence>
<reference evidence="8 9" key="1">
    <citation type="journal article" date="2014" name="BMC Genomics">
        <title>Genome sequencing of four Aureobasidium pullulans varieties: biotechnological potential, stress tolerance, and description of new species.</title>
        <authorList>
            <person name="Gostin Ar C."/>
            <person name="Ohm R.A."/>
            <person name="Kogej T."/>
            <person name="Sonjak S."/>
            <person name="Turk M."/>
            <person name="Zajc J."/>
            <person name="Zalar P."/>
            <person name="Grube M."/>
            <person name="Sun H."/>
            <person name="Han J."/>
            <person name="Sharma A."/>
            <person name="Chiniquy J."/>
            <person name="Ngan C.Y."/>
            <person name="Lipzen A."/>
            <person name="Barry K."/>
            <person name="Grigoriev I.V."/>
            <person name="Gunde-Cimerman N."/>
        </authorList>
    </citation>
    <scope>NUCLEOTIDE SEQUENCE [LARGE SCALE GENOMIC DNA]</scope>
    <source>
        <strain evidence="8 9">CBS 110374</strain>
    </source>
</reference>